<evidence type="ECO:0000313" key="1">
    <source>
        <dbReference type="EMBL" id="RPA73786.1"/>
    </source>
</evidence>
<name>A0A3N4HLK9_ASCIM</name>
<reference evidence="1 2" key="1">
    <citation type="journal article" date="2018" name="Nat. Ecol. Evol.">
        <title>Pezizomycetes genomes reveal the molecular basis of ectomycorrhizal truffle lifestyle.</title>
        <authorList>
            <person name="Murat C."/>
            <person name="Payen T."/>
            <person name="Noel B."/>
            <person name="Kuo A."/>
            <person name="Morin E."/>
            <person name="Chen J."/>
            <person name="Kohler A."/>
            <person name="Krizsan K."/>
            <person name="Balestrini R."/>
            <person name="Da Silva C."/>
            <person name="Montanini B."/>
            <person name="Hainaut M."/>
            <person name="Levati E."/>
            <person name="Barry K.W."/>
            <person name="Belfiori B."/>
            <person name="Cichocki N."/>
            <person name="Clum A."/>
            <person name="Dockter R.B."/>
            <person name="Fauchery L."/>
            <person name="Guy J."/>
            <person name="Iotti M."/>
            <person name="Le Tacon F."/>
            <person name="Lindquist E.A."/>
            <person name="Lipzen A."/>
            <person name="Malagnac F."/>
            <person name="Mello A."/>
            <person name="Molinier V."/>
            <person name="Miyauchi S."/>
            <person name="Poulain J."/>
            <person name="Riccioni C."/>
            <person name="Rubini A."/>
            <person name="Sitrit Y."/>
            <person name="Splivallo R."/>
            <person name="Traeger S."/>
            <person name="Wang M."/>
            <person name="Zifcakova L."/>
            <person name="Wipf D."/>
            <person name="Zambonelli A."/>
            <person name="Paolocci F."/>
            <person name="Nowrousian M."/>
            <person name="Ottonello S."/>
            <person name="Baldrian P."/>
            <person name="Spatafora J.W."/>
            <person name="Henrissat B."/>
            <person name="Nagy L.G."/>
            <person name="Aury J.M."/>
            <person name="Wincker P."/>
            <person name="Grigoriev I.V."/>
            <person name="Bonfante P."/>
            <person name="Martin F.M."/>
        </authorList>
    </citation>
    <scope>NUCLEOTIDE SEQUENCE [LARGE SCALE GENOMIC DNA]</scope>
    <source>
        <strain evidence="1 2">RN42</strain>
    </source>
</reference>
<protein>
    <recommendedName>
        <fullName evidence="3">DUF4219 domain-containing protein</fullName>
    </recommendedName>
</protein>
<evidence type="ECO:0008006" key="3">
    <source>
        <dbReference type="Google" id="ProtNLM"/>
    </source>
</evidence>
<evidence type="ECO:0000313" key="2">
    <source>
        <dbReference type="Proteomes" id="UP000275078"/>
    </source>
</evidence>
<accession>A0A3N4HLK9</accession>
<sequence length="167" mass="17817">MPVVNSGLSSEELSGFGMPGVKLVNLNSENYDIWSPRMEAYLAKLKVWYTVHDVPTKPTAVDGRANPLQITVDNLAVHNLVVVYYLAIEILAIDILAIDILPFIVRNLAFGDALDLAVGKLAFGDALVVVGDALAADKLAFGDALTFGEALAVDDAFTSANSHSVML</sequence>
<gene>
    <name evidence="1" type="ORF">BJ508DRAFT_333750</name>
</gene>
<keyword evidence="2" id="KW-1185">Reference proteome</keyword>
<organism evidence="1 2">
    <name type="scientific">Ascobolus immersus RN42</name>
    <dbReference type="NCBI Taxonomy" id="1160509"/>
    <lineage>
        <taxon>Eukaryota</taxon>
        <taxon>Fungi</taxon>
        <taxon>Dikarya</taxon>
        <taxon>Ascomycota</taxon>
        <taxon>Pezizomycotina</taxon>
        <taxon>Pezizomycetes</taxon>
        <taxon>Pezizales</taxon>
        <taxon>Ascobolaceae</taxon>
        <taxon>Ascobolus</taxon>
    </lineage>
</organism>
<dbReference type="EMBL" id="ML119811">
    <property type="protein sequence ID" value="RPA73786.1"/>
    <property type="molecule type" value="Genomic_DNA"/>
</dbReference>
<proteinExistence type="predicted"/>
<dbReference type="AlphaFoldDB" id="A0A3N4HLK9"/>
<dbReference type="Proteomes" id="UP000275078">
    <property type="component" value="Unassembled WGS sequence"/>
</dbReference>